<keyword evidence="1" id="KW-0732">Signal</keyword>
<evidence type="ECO:0000313" key="3">
    <source>
        <dbReference type="EMBL" id="QDQ26918.1"/>
    </source>
</evidence>
<gene>
    <name evidence="3" type="ORF">FNU76_11405</name>
</gene>
<dbReference type="RefSeq" id="WP_144278311.1">
    <property type="nucleotide sequence ID" value="NZ_CP041730.1"/>
</dbReference>
<evidence type="ECO:0000259" key="2">
    <source>
        <dbReference type="Pfam" id="PF00497"/>
    </source>
</evidence>
<proteinExistence type="predicted"/>
<feature type="chain" id="PRO_5021995427" evidence="1">
    <location>
        <begin position="20"/>
        <end position="258"/>
    </location>
</feature>
<dbReference type="Gene3D" id="3.40.190.10">
    <property type="entry name" value="Periplasmic binding protein-like II"/>
    <property type="match status" value="2"/>
</dbReference>
<dbReference type="KEGG" id="cari:FNU76_11405"/>
<evidence type="ECO:0000256" key="1">
    <source>
        <dbReference type="SAM" id="SignalP"/>
    </source>
</evidence>
<dbReference type="Proteomes" id="UP000317550">
    <property type="component" value="Chromosome"/>
</dbReference>
<dbReference type="EMBL" id="CP041730">
    <property type="protein sequence ID" value="QDQ26918.1"/>
    <property type="molecule type" value="Genomic_DNA"/>
</dbReference>
<dbReference type="Pfam" id="PF00497">
    <property type="entry name" value="SBP_bac_3"/>
    <property type="match status" value="1"/>
</dbReference>
<dbReference type="SUPFAM" id="SSF53850">
    <property type="entry name" value="Periplasmic binding protein-like II"/>
    <property type="match status" value="1"/>
</dbReference>
<name>A0A516SFW8_9NEIS</name>
<feature type="domain" description="Solute-binding protein family 3/N-terminal" evidence="2">
    <location>
        <begin position="25"/>
        <end position="242"/>
    </location>
</feature>
<protein>
    <submittedName>
        <fullName evidence="3">Amino acid ABC transporter substrate-binding protein</fullName>
    </submittedName>
</protein>
<evidence type="ECO:0000313" key="4">
    <source>
        <dbReference type="Proteomes" id="UP000317550"/>
    </source>
</evidence>
<accession>A0A516SFW8</accession>
<sequence>MGYRILLLLAVLASLFCSAAPPAPLTVAVGLRLAPYVLDDSSGGLEYEYVDAIMRKLGYRMRPKFMFLGDVATAIRTGQADMALTLQADMVPGLAVSRPYVAYQNVAISLQARHLEIRGIADLKPFSVAAFAEARQYLGPAFAAQMAGKTDYHEHPNQIRQNISLYQGQSDVVVVDVNIFAFLDQRLGSEVKRQPVTVHEIFPRNEYVAAFRDPVLRDRFNEVLSQARSLPEFEAIKLRWQGRLRQPIENVLLDGSVQ</sequence>
<organism evidence="3 4">
    <name type="scientific">Chitinimonas arctica</name>
    <dbReference type="NCBI Taxonomy" id="2594795"/>
    <lineage>
        <taxon>Bacteria</taxon>
        <taxon>Pseudomonadati</taxon>
        <taxon>Pseudomonadota</taxon>
        <taxon>Betaproteobacteria</taxon>
        <taxon>Neisseriales</taxon>
        <taxon>Chitinibacteraceae</taxon>
        <taxon>Chitinimonas</taxon>
    </lineage>
</organism>
<dbReference type="InterPro" id="IPR001638">
    <property type="entry name" value="Solute-binding_3/MltF_N"/>
</dbReference>
<keyword evidence="4" id="KW-1185">Reference proteome</keyword>
<dbReference type="AlphaFoldDB" id="A0A516SFW8"/>
<dbReference type="OrthoDB" id="245568at2"/>
<reference evidence="4" key="1">
    <citation type="submission" date="2019-07" db="EMBL/GenBank/DDBJ databases">
        <title>Chitinimonas sp. nov., isolated from Ny-Alesund, arctica soil.</title>
        <authorList>
            <person name="Xu Q."/>
            <person name="Peng F."/>
        </authorList>
    </citation>
    <scope>NUCLEOTIDE SEQUENCE [LARGE SCALE GENOMIC DNA]</scope>
    <source>
        <strain evidence="4">R3-44</strain>
    </source>
</reference>
<feature type="signal peptide" evidence="1">
    <location>
        <begin position="1"/>
        <end position="19"/>
    </location>
</feature>